<dbReference type="Gene3D" id="3.30.565.10">
    <property type="entry name" value="Histidine kinase-like ATPase, C-terminal domain"/>
    <property type="match status" value="1"/>
</dbReference>
<organism evidence="19 20">
    <name type="scientific">Qipengyuania spongiae</name>
    <dbReference type="NCBI Taxonomy" id="2909673"/>
    <lineage>
        <taxon>Bacteria</taxon>
        <taxon>Pseudomonadati</taxon>
        <taxon>Pseudomonadota</taxon>
        <taxon>Alphaproteobacteria</taxon>
        <taxon>Sphingomonadales</taxon>
        <taxon>Erythrobacteraceae</taxon>
        <taxon>Qipengyuania</taxon>
    </lineage>
</organism>
<keyword evidence="14" id="KW-0843">Virulence</keyword>
<dbReference type="Pfam" id="PF08448">
    <property type="entry name" value="PAS_4"/>
    <property type="match status" value="3"/>
</dbReference>
<keyword evidence="15" id="KW-0675">Receptor</keyword>
<keyword evidence="8" id="KW-0808">Transferase</keyword>
<dbReference type="SMART" id="SM00911">
    <property type="entry name" value="HWE_HK"/>
    <property type="match status" value="1"/>
</dbReference>
<dbReference type="Gene3D" id="3.30.450.20">
    <property type="entry name" value="PAS domain"/>
    <property type="match status" value="3"/>
</dbReference>
<evidence type="ECO:0000256" key="3">
    <source>
        <dbReference type="ARBA" id="ARBA00022543"/>
    </source>
</evidence>
<keyword evidence="9" id="KW-0677">Repeat</keyword>
<evidence type="ECO:0000256" key="5">
    <source>
        <dbReference type="ARBA" id="ARBA00022606"/>
    </source>
</evidence>
<dbReference type="NCBIfam" id="TIGR00229">
    <property type="entry name" value="sensory_box"/>
    <property type="match status" value="3"/>
</dbReference>
<keyword evidence="7" id="KW-0288">FMN</keyword>
<feature type="domain" description="PAC" evidence="18">
    <location>
        <begin position="377"/>
        <end position="430"/>
    </location>
</feature>
<evidence type="ECO:0000259" key="18">
    <source>
        <dbReference type="PROSITE" id="PS50113"/>
    </source>
</evidence>
<dbReference type="SUPFAM" id="SSF55785">
    <property type="entry name" value="PYP-like sensor domain (PAS domain)"/>
    <property type="match status" value="3"/>
</dbReference>
<evidence type="ECO:0000256" key="9">
    <source>
        <dbReference type="ARBA" id="ARBA00022737"/>
    </source>
</evidence>
<keyword evidence="6" id="KW-0285">Flavoprotein</keyword>
<keyword evidence="10" id="KW-0547">Nucleotide-binding</keyword>
<dbReference type="PANTHER" id="PTHR41523">
    <property type="entry name" value="TWO-COMPONENT SYSTEM SENSOR PROTEIN"/>
    <property type="match status" value="1"/>
</dbReference>
<evidence type="ECO:0000256" key="8">
    <source>
        <dbReference type="ARBA" id="ARBA00022679"/>
    </source>
</evidence>
<dbReference type="InterPro" id="IPR035965">
    <property type="entry name" value="PAS-like_dom_sf"/>
</dbReference>
<evidence type="ECO:0000256" key="15">
    <source>
        <dbReference type="ARBA" id="ARBA00023170"/>
    </source>
</evidence>
<dbReference type="PROSITE" id="PS50113">
    <property type="entry name" value="PAC"/>
    <property type="match status" value="3"/>
</dbReference>
<evidence type="ECO:0000256" key="1">
    <source>
        <dbReference type="ARBA" id="ARBA00000085"/>
    </source>
</evidence>
<evidence type="ECO:0000313" key="19">
    <source>
        <dbReference type="EMBL" id="UVI40383.1"/>
    </source>
</evidence>
<keyword evidence="12" id="KW-0067">ATP-binding</keyword>
<feature type="domain" description="PAC" evidence="18">
    <location>
        <begin position="250"/>
        <end position="307"/>
    </location>
</feature>
<feature type="coiled-coil region" evidence="16">
    <location>
        <begin position="158"/>
        <end position="185"/>
    </location>
</feature>
<evidence type="ECO:0000256" key="10">
    <source>
        <dbReference type="ARBA" id="ARBA00022741"/>
    </source>
</evidence>
<dbReference type="InterPro" id="IPR000014">
    <property type="entry name" value="PAS"/>
</dbReference>
<evidence type="ECO:0000256" key="6">
    <source>
        <dbReference type="ARBA" id="ARBA00022630"/>
    </source>
</evidence>
<keyword evidence="4" id="KW-0597">Phosphoprotein</keyword>
<protein>
    <recommendedName>
        <fullName evidence="2">histidine kinase</fullName>
        <ecNumber evidence="2">2.7.13.3</ecNumber>
    </recommendedName>
</protein>
<dbReference type="RefSeq" id="WP_265560611.1">
    <property type="nucleotide sequence ID" value="NZ_CP092471.1"/>
</dbReference>
<evidence type="ECO:0000256" key="14">
    <source>
        <dbReference type="ARBA" id="ARBA00023026"/>
    </source>
</evidence>
<feature type="domain" description="PAC" evidence="18">
    <location>
        <begin position="113"/>
        <end position="167"/>
    </location>
</feature>
<dbReference type="EC" id="2.7.13.3" evidence="2"/>
<dbReference type="SMART" id="SM00091">
    <property type="entry name" value="PAS"/>
    <property type="match status" value="3"/>
</dbReference>
<evidence type="ECO:0000256" key="16">
    <source>
        <dbReference type="SAM" id="Coils"/>
    </source>
</evidence>
<dbReference type="InterPro" id="IPR013656">
    <property type="entry name" value="PAS_4"/>
</dbReference>
<gene>
    <name evidence="19" type="ORF">L1F33_05420</name>
</gene>
<evidence type="ECO:0000259" key="17">
    <source>
        <dbReference type="PROSITE" id="PS50112"/>
    </source>
</evidence>
<sequence length="628" mass="69868">MSVPPEMYPHAPDKRPLFGDRYWRQGEALTASRPPADPDHVDGDDYKLLADNLPTLCWMANPDGYITWYNRRWHEYCGTTAEEMEGWGWQSVHDPAVLPEVIDKWTASIASGQPFEMVFPLRGADGVFRPFLTRIIPVHDGEGRLRRWIGNNIDISQQASVEQELRRSRQELEEANRALAEREAFLSRVFASSTDCIKVLDLDGNLISMSEGGLKVMEVDDFGDIAGCPWPDFWDGARNEAAKAAIVAARAGETRSFIGQADTLKGTRKWWHVVVSPITGVDGQPDRILTVSRDITELRQSEAERDRFVRLAENSRDFVAMADLDGRAFYINDAGRELVGLGDADILQQSVVDFFPPEEASRIAEEIFPAVDQDGYWSGETQFRHFATGELIPVFYSVFPITDADGEPIGYGTVTRDIREMKRVDEDLHYLNGELAHRLKNVLAVVQSVAQQTLRNASDTQVAGQKLGARLVALGAATDVLTGGSWRSADLHELARRALAPHGEVGESIRIEGPKITVRPQVALALSLAFHELATNAAKYGALSRDGGTVRLHWHVEFDGEEDRFELVWRESGGPPVETPERKGFGSALIERSLSAYFRGQAETDYRRDGLVFTLRSAAPAALSDYGN</sequence>
<keyword evidence="5" id="KW-0716">Sensory transduction</keyword>
<comment type="catalytic activity">
    <reaction evidence="1">
        <text>ATP + protein L-histidine = ADP + protein N-phospho-L-histidine.</text>
        <dbReference type="EC" id="2.7.13.3"/>
    </reaction>
</comment>
<evidence type="ECO:0000256" key="13">
    <source>
        <dbReference type="ARBA" id="ARBA00022991"/>
    </source>
</evidence>
<keyword evidence="16" id="KW-0175">Coiled coil</keyword>
<dbReference type="InterPro" id="IPR000700">
    <property type="entry name" value="PAS-assoc_C"/>
</dbReference>
<keyword evidence="20" id="KW-1185">Reference proteome</keyword>
<evidence type="ECO:0000313" key="20">
    <source>
        <dbReference type="Proteomes" id="UP001065265"/>
    </source>
</evidence>
<accession>A0ABY5T4W6</accession>
<reference evidence="19" key="1">
    <citation type="submission" date="2022-02" db="EMBL/GenBank/DDBJ databases">
        <title>Qipengyuania spongiae sp. nov., isolated from marine sponge.</title>
        <authorList>
            <person name="Li Z."/>
            <person name="Zhang M."/>
        </authorList>
    </citation>
    <scope>NUCLEOTIDE SEQUENCE</scope>
    <source>
        <strain evidence="19">PHS-Z21</strain>
    </source>
</reference>
<dbReference type="InterPro" id="IPR001610">
    <property type="entry name" value="PAC"/>
</dbReference>
<evidence type="ECO:0000256" key="12">
    <source>
        <dbReference type="ARBA" id="ARBA00022840"/>
    </source>
</evidence>
<dbReference type="CDD" id="cd00130">
    <property type="entry name" value="PAS"/>
    <property type="match status" value="2"/>
</dbReference>
<evidence type="ECO:0000256" key="11">
    <source>
        <dbReference type="ARBA" id="ARBA00022777"/>
    </source>
</evidence>
<dbReference type="InterPro" id="IPR036890">
    <property type="entry name" value="HATPase_C_sf"/>
</dbReference>
<dbReference type="SMART" id="SM00086">
    <property type="entry name" value="PAC"/>
    <property type="match status" value="3"/>
</dbReference>
<dbReference type="Pfam" id="PF07536">
    <property type="entry name" value="HWE_HK"/>
    <property type="match status" value="1"/>
</dbReference>
<evidence type="ECO:0000256" key="2">
    <source>
        <dbReference type="ARBA" id="ARBA00012438"/>
    </source>
</evidence>
<dbReference type="PANTHER" id="PTHR41523:SF7">
    <property type="entry name" value="HISTIDINE KINASE"/>
    <property type="match status" value="1"/>
</dbReference>
<feature type="domain" description="PAS" evidence="17">
    <location>
        <begin position="304"/>
        <end position="374"/>
    </location>
</feature>
<evidence type="ECO:0000256" key="4">
    <source>
        <dbReference type="ARBA" id="ARBA00022553"/>
    </source>
</evidence>
<dbReference type="Proteomes" id="UP001065265">
    <property type="component" value="Chromosome"/>
</dbReference>
<name>A0ABY5T4W6_9SPHN</name>
<dbReference type="EMBL" id="CP092471">
    <property type="protein sequence ID" value="UVI40383.1"/>
    <property type="molecule type" value="Genomic_DNA"/>
</dbReference>
<keyword evidence="3" id="KW-0600">Photoreceptor protein</keyword>
<proteinExistence type="predicted"/>
<evidence type="ECO:0000256" key="7">
    <source>
        <dbReference type="ARBA" id="ARBA00022643"/>
    </source>
</evidence>
<keyword evidence="13" id="KW-0157">Chromophore</keyword>
<keyword evidence="11" id="KW-0418">Kinase</keyword>
<dbReference type="PROSITE" id="PS50112">
    <property type="entry name" value="PAS"/>
    <property type="match status" value="1"/>
</dbReference>
<dbReference type="InterPro" id="IPR011102">
    <property type="entry name" value="Sig_transdc_His_kinase_HWE"/>
</dbReference>